<reference evidence="8" key="2">
    <citation type="submission" date="2025-09" db="UniProtKB">
        <authorList>
            <consortium name="Ensembl"/>
        </authorList>
    </citation>
    <scope>IDENTIFICATION</scope>
</reference>
<dbReference type="GO" id="GO:0055013">
    <property type="term" value="P:cardiac muscle cell development"/>
    <property type="evidence" value="ECO:0007669"/>
    <property type="project" value="UniProtKB-ARBA"/>
</dbReference>
<dbReference type="PANTHER" id="PTHR47633">
    <property type="entry name" value="IMMUNOGLOBULIN"/>
    <property type="match status" value="1"/>
</dbReference>
<evidence type="ECO:0000256" key="5">
    <source>
        <dbReference type="ARBA" id="ARBA00023157"/>
    </source>
</evidence>
<comment type="similarity">
    <text evidence="2">Belongs to the protein kinase superfamily. CAMK Ser/Thr protein kinase family.</text>
</comment>
<dbReference type="InterPro" id="IPR007110">
    <property type="entry name" value="Ig-like_dom"/>
</dbReference>
<dbReference type="GO" id="GO:0031672">
    <property type="term" value="C:A band"/>
    <property type="evidence" value="ECO:0007669"/>
    <property type="project" value="UniProtKB-ARBA"/>
</dbReference>
<evidence type="ECO:0000256" key="4">
    <source>
        <dbReference type="ARBA" id="ARBA00022737"/>
    </source>
</evidence>
<dbReference type="Gene3D" id="2.60.40.10">
    <property type="entry name" value="Immunoglobulins"/>
    <property type="match status" value="3"/>
</dbReference>
<dbReference type="PANTHER" id="PTHR47633:SF14">
    <property type="entry name" value="IG-LIKE DOMAIN-CONTAINING PROTEIN"/>
    <property type="match status" value="1"/>
</dbReference>
<dbReference type="GO" id="GO:0004672">
    <property type="term" value="F:protein kinase activity"/>
    <property type="evidence" value="ECO:0007669"/>
    <property type="project" value="TreeGrafter"/>
</dbReference>
<dbReference type="InterPro" id="IPR003599">
    <property type="entry name" value="Ig_sub"/>
</dbReference>
<keyword evidence="3" id="KW-0963">Cytoplasm</keyword>
<dbReference type="Ensembl" id="ENSSANT00000098933.1">
    <property type="protein sequence ID" value="ENSSANP00000093132.1"/>
    <property type="gene ID" value="ENSSANG00000045953.1"/>
</dbReference>
<reference evidence="8" key="1">
    <citation type="submission" date="2025-08" db="UniProtKB">
        <authorList>
            <consortium name="Ensembl"/>
        </authorList>
    </citation>
    <scope>IDENTIFICATION</scope>
</reference>
<keyword evidence="9" id="KW-1185">Reference proteome</keyword>
<organism evidence="8 9">
    <name type="scientific">Sinocyclocheilus anshuiensis</name>
    <dbReference type="NCBI Taxonomy" id="1608454"/>
    <lineage>
        <taxon>Eukaryota</taxon>
        <taxon>Metazoa</taxon>
        <taxon>Chordata</taxon>
        <taxon>Craniata</taxon>
        <taxon>Vertebrata</taxon>
        <taxon>Euteleostomi</taxon>
        <taxon>Actinopterygii</taxon>
        <taxon>Neopterygii</taxon>
        <taxon>Teleostei</taxon>
        <taxon>Ostariophysi</taxon>
        <taxon>Cypriniformes</taxon>
        <taxon>Cyprinidae</taxon>
        <taxon>Cyprininae</taxon>
        <taxon>Sinocyclocheilus</taxon>
    </lineage>
</organism>
<evidence type="ECO:0000256" key="2">
    <source>
        <dbReference type="ARBA" id="ARBA00006692"/>
    </source>
</evidence>
<evidence type="ECO:0000313" key="8">
    <source>
        <dbReference type="Ensembl" id="ENSSANP00000093132.1"/>
    </source>
</evidence>
<dbReference type="InterPro" id="IPR036179">
    <property type="entry name" value="Ig-like_dom_sf"/>
</dbReference>
<dbReference type="PROSITE" id="PS50835">
    <property type="entry name" value="IG_LIKE"/>
    <property type="match status" value="2"/>
</dbReference>
<evidence type="ECO:0000256" key="1">
    <source>
        <dbReference type="ARBA" id="ARBA00004496"/>
    </source>
</evidence>
<dbReference type="SMART" id="SM00409">
    <property type="entry name" value="IG"/>
    <property type="match status" value="3"/>
</dbReference>
<dbReference type="SMART" id="SM00408">
    <property type="entry name" value="IGc2"/>
    <property type="match status" value="3"/>
</dbReference>
<keyword evidence="4" id="KW-0677">Repeat</keyword>
<dbReference type="FunFam" id="2.60.40.10:FF:000345">
    <property type="entry name" value="Muscle M-line assembly protein unc-89"/>
    <property type="match status" value="1"/>
</dbReference>
<name>A0A671S944_9TELE</name>
<keyword evidence="6" id="KW-0393">Immunoglobulin domain</keyword>
<feature type="domain" description="Ig-like" evidence="7">
    <location>
        <begin position="25"/>
        <end position="107"/>
    </location>
</feature>
<evidence type="ECO:0000256" key="6">
    <source>
        <dbReference type="ARBA" id="ARBA00023319"/>
    </source>
</evidence>
<feature type="domain" description="Ig-like" evidence="7">
    <location>
        <begin position="375"/>
        <end position="464"/>
    </location>
</feature>
<dbReference type="InterPro" id="IPR003598">
    <property type="entry name" value="Ig_sub2"/>
</dbReference>
<dbReference type="InterPro" id="IPR013783">
    <property type="entry name" value="Ig-like_fold"/>
</dbReference>
<dbReference type="GO" id="GO:0003007">
    <property type="term" value="P:heart morphogenesis"/>
    <property type="evidence" value="ECO:0007669"/>
    <property type="project" value="UniProtKB-ARBA"/>
</dbReference>
<dbReference type="SUPFAM" id="SSF48726">
    <property type="entry name" value="Immunoglobulin"/>
    <property type="match status" value="3"/>
</dbReference>
<evidence type="ECO:0000256" key="3">
    <source>
        <dbReference type="ARBA" id="ARBA00022490"/>
    </source>
</evidence>
<proteinExistence type="inferred from homology"/>
<dbReference type="Proteomes" id="UP000472260">
    <property type="component" value="Unassembled WGS sequence"/>
</dbReference>
<dbReference type="Pfam" id="PF07679">
    <property type="entry name" value="I-set"/>
    <property type="match status" value="3"/>
</dbReference>
<protein>
    <recommendedName>
        <fullName evidence="7">Ig-like domain-containing protein</fullName>
    </recommendedName>
</protein>
<dbReference type="CDD" id="cd00096">
    <property type="entry name" value="Ig"/>
    <property type="match status" value="1"/>
</dbReference>
<dbReference type="InterPro" id="IPR013098">
    <property type="entry name" value="Ig_I-set"/>
</dbReference>
<evidence type="ECO:0000259" key="7">
    <source>
        <dbReference type="PROSITE" id="PS50835"/>
    </source>
</evidence>
<dbReference type="FunFam" id="2.60.40.10:FF:000107">
    <property type="entry name" value="Myosin, light chain kinase a"/>
    <property type="match status" value="1"/>
</dbReference>
<accession>A0A671S944</accession>
<dbReference type="AlphaFoldDB" id="A0A671S944"/>
<comment type="subcellular location">
    <subcellularLocation>
        <location evidence="1">Cytoplasm</location>
    </subcellularLocation>
</comment>
<keyword evidence="5" id="KW-1015">Disulfide bond</keyword>
<evidence type="ECO:0000313" key="9">
    <source>
        <dbReference type="Proteomes" id="UP000472260"/>
    </source>
</evidence>
<sequence>VLLALKQFRIAQLSKVALITLLKKLPCQIPRHIFEGDSLQFCAEVFGLPTPEVKWFINKTELEADERISIERDGDNIALEIRNITKADQGEYICDALNYVGEAKSVALVVVISQEARQMLPPPAVTHQHVIEFDVEEDEDPSRSPSPQEILLEVELDENEVKEFEKQVKIVTIPEYTADNKSMIISLDVLPITEMPPLSWYKGNVKIPMDKKKYICSSDNDNHFLKILKANTHDSGIYICRAINVVGETLCRASLMVMNPQSFSGKTRGRELTAVSLGSAKVQPQKFDLVVGNSSFDGEQTSELELEFEFQQESDESQKAVRLVAVTDNETSEQGEKYVSINFDVFAEPSKDDKIEFKGKSTNTCSFQFQVTEIPPKCIIPLQNVTAAVGTPVMLQCLVSGKPNPTAEWYKDGAPVKNARYIIQEKASGHFNLLITNVTHSDAGEFKCIIQNKAGYTETTSLLKVKEK</sequence>